<dbReference type="InterPro" id="IPR001697">
    <property type="entry name" value="Pyr_Knase"/>
</dbReference>
<evidence type="ECO:0000256" key="8">
    <source>
        <dbReference type="ARBA" id="ARBA00022723"/>
    </source>
</evidence>
<dbReference type="GO" id="GO:0030955">
    <property type="term" value="F:potassium ion binding"/>
    <property type="evidence" value="ECO:0007669"/>
    <property type="project" value="UniProtKB-UniRule"/>
</dbReference>
<proteinExistence type="inferred from homology"/>
<dbReference type="InterPro" id="IPR015795">
    <property type="entry name" value="Pyrv_Knase_C"/>
</dbReference>
<feature type="domain" description="Pyruvate kinase barrel" evidence="17">
    <location>
        <begin position="12"/>
        <end position="331"/>
    </location>
</feature>
<dbReference type="InterPro" id="IPR018209">
    <property type="entry name" value="Pyrv_Knase_AS"/>
</dbReference>
<dbReference type="GO" id="GO:0005524">
    <property type="term" value="F:ATP binding"/>
    <property type="evidence" value="ECO:0007669"/>
    <property type="project" value="UniProtKB-KW"/>
</dbReference>
<dbReference type="Proteomes" id="UP000233654">
    <property type="component" value="Unassembled WGS sequence"/>
</dbReference>
<comment type="subunit">
    <text evidence="4">Homotetramer.</text>
</comment>
<comment type="cofactor">
    <cofactor evidence="1">
        <name>K(+)</name>
        <dbReference type="ChEBI" id="CHEBI:29103"/>
    </cofactor>
</comment>
<dbReference type="NCBIfam" id="TIGR01064">
    <property type="entry name" value="pyruv_kin"/>
    <property type="match status" value="1"/>
</dbReference>
<comment type="pathway">
    <text evidence="2 16">Carbohydrate degradation; glycolysis; pyruvate from D-glyceraldehyde 3-phosphate: step 5/5.</text>
</comment>
<dbReference type="NCBIfam" id="NF004978">
    <property type="entry name" value="PRK06354.1"/>
    <property type="match status" value="1"/>
</dbReference>
<dbReference type="GO" id="GO:0016301">
    <property type="term" value="F:kinase activity"/>
    <property type="evidence" value="ECO:0007669"/>
    <property type="project" value="UniProtKB-KW"/>
</dbReference>
<keyword evidence="9" id="KW-0547">Nucleotide-binding</keyword>
<dbReference type="GO" id="GO:0004743">
    <property type="term" value="F:pyruvate kinase activity"/>
    <property type="evidence" value="ECO:0007669"/>
    <property type="project" value="UniProtKB-UniRule"/>
</dbReference>
<evidence type="ECO:0000256" key="2">
    <source>
        <dbReference type="ARBA" id="ARBA00004997"/>
    </source>
</evidence>
<comment type="catalytic activity">
    <reaction evidence="16">
        <text>pyruvate + ATP = phosphoenolpyruvate + ADP + H(+)</text>
        <dbReference type="Rhea" id="RHEA:18157"/>
        <dbReference type="ChEBI" id="CHEBI:15361"/>
        <dbReference type="ChEBI" id="CHEBI:15378"/>
        <dbReference type="ChEBI" id="CHEBI:30616"/>
        <dbReference type="ChEBI" id="CHEBI:58702"/>
        <dbReference type="ChEBI" id="CHEBI:456216"/>
        <dbReference type="EC" id="2.7.1.40"/>
    </reaction>
</comment>
<dbReference type="GO" id="GO:0000287">
    <property type="term" value="F:magnesium ion binding"/>
    <property type="evidence" value="ECO:0007669"/>
    <property type="project" value="UniProtKB-UniRule"/>
</dbReference>
<dbReference type="Gene3D" id="2.40.33.10">
    <property type="entry name" value="PK beta-barrel domain-like"/>
    <property type="match status" value="1"/>
</dbReference>
<name>A0A2N3G5L3_9ACTN</name>
<evidence type="ECO:0000256" key="14">
    <source>
        <dbReference type="ARBA" id="ARBA00023317"/>
    </source>
</evidence>
<evidence type="ECO:0000256" key="1">
    <source>
        <dbReference type="ARBA" id="ARBA00001958"/>
    </source>
</evidence>
<evidence type="ECO:0000256" key="11">
    <source>
        <dbReference type="ARBA" id="ARBA00022840"/>
    </source>
</evidence>
<evidence type="ECO:0000256" key="4">
    <source>
        <dbReference type="ARBA" id="ARBA00011881"/>
    </source>
</evidence>
<protein>
    <recommendedName>
        <fullName evidence="6 15">Pyruvate kinase</fullName>
        <ecNumber evidence="5 15">2.7.1.40</ecNumber>
    </recommendedName>
</protein>
<dbReference type="NCBIfam" id="NF004491">
    <property type="entry name" value="PRK05826.1"/>
    <property type="match status" value="1"/>
</dbReference>
<evidence type="ECO:0000256" key="7">
    <source>
        <dbReference type="ARBA" id="ARBA00022679"/>
    </source>
</evidence>
<evidence type="ECO:0000259" key="18">
    <source>
        <dbReference type="Pfam" id="PF02887"/>
    </source>
</evidence>
<dbReference type="SUPFAM" id="SSF51621">
    <property type="entry name" value="Phosphoenolpyruvate/pyruvate domain"/>
    <property type="match status" value="1"/>
</dbReference>
<dbReference type="FunFam" id="2.40.33.10:FF:000001">
    <property type="entry name" value="Pyruvate kinase"/>
    <property type="match status" value="1"/>
</dbReference>
<dbReference type="InterPro" id="IPR011037">
    <property type="entry name" value="Pyrv_Knase-like_insert_dom_sf"/>
</dbReference>
<dbReference type="InterPro" id="IPR015793">
    <property type="entry name" value="Pyrv_Knase_brl"/>
</dbReference>
<dbReference type="Pfam" id="PF00224">
    <property type="entry name" value="PK"/>
    <property type="match status" value="1"/>
</dbReference>
<comment type="similarity">
    <text evidence="3 16">Belongs to the pyruvate kinase family.</text>
</comment>
<comment type="caution">
    <text evidence="19">The sequence shown here is derived from an EMBL/GenBank/DDBJ whole genome shotgun (WGS) entry which is preliminary data.</text>
</comment>
<keyword evidence="14 19" id="KW-0670">Pyruvate</keyword>
<evidence type="ECO:0000256" key="13">
    <source>
        <dbReference type="ARBA" id="ARBA00023152"/>
    </source>
</evidence>
<evidence type="ECO:0000256" key="16">
    <source>
        <dbReference type="RuleBase" id="RU000504"/>
    </source>
</evidence>
<dbReference type="PROSITE" id="PS00110">
    <property type="entry name" value="PYRUVATE_KINASE"/>
    <property type="match status" value="1"/>
</dbReference>
<feature type="domain" description="Pyruvate kinase C-terminal" evidence="18">
    <location>
        <begin position="364"/>
        <end position="475"/>
    </location>
</feature>
<reference evidence="19 20" key="1">
    <citation type="journal article" date="2017" name="ISME J.">
        <title>Potential for microbial H2 and metal transformations associated with novel bacteria and archaea in deep terrestrial subsurface sediments.</title>
        <authorList>
            <person name="Hernsdorf A.W."/>
            <person name="Amano Y."/>
            <person name="Miyakawa K."/>
            <person name="Ise K."/>
            <person name="Suzuki Y."/>
            <person name="Anantharaman K."/>
            <person name="Probst A."/>
            <person name="Burstein D."/>
            <person name="Thomas B.C."/>
            <person name="Banfield J.F."/>
        </authorList>
    </citation>
    <scope>NUCLEOTIDE SEQUENCE [LARGE SCALE GENOMIC DNA]</scope>
    <source>
        <strain evidence="19">HGW-Actinobacteria-3</strain>
    </source>
</reference>
<evidence type="ECO:0000256" key="10">
    <source>
        <dbReference type="ARBA" id="ARBA00022777"/>
    </source>
</evidence>
<dbReference type="EC" id="2.7.1.40" evidence="5 15"/>
<dbReference type="Gene3D" id="3.20.20.60">
    <property type="entry name" value="Phosphoenolpyruvate-binding domains"/>
    <property type="match status" value="1"/>
</dbReference>
<evidence type="ECO:0000256" key="15">
    <source>
        <dbReference type="NCBIfam" id="TIGR01064"/>
    </source>
</evidence>
<evidence type="ECO:0000256" key="12">
    <source>
        <dbReference type="ARBA" id="ARBA00022842"/>
    </source>
</evidence>
<dbReference type="AlphaFoldDB" id="A0A2N3G5L3"/>
<keyword evidence="12 16" id="KW-0460">Magnesium</keyword>
<accession>A0A2N3G5L3</accession>
<dbReference type="InterPro" id="IPR036918">
    <property type="entry name" value="Pyrv_Knase_C_sf"/>
</dbReference>
<evidence type="ECO:0000256" key="5">
    <source>
        <dbReference type="ARBA" id="ARBA00012142"/>
    </source>
</evidence>
<keyword evidence="11" id="KW-0067">ATP-binding</keyword>
<evidence type="ECO:0000313" key="19">
    <source>
        <dbReference type="EMBL" id="PKQ28006.1"/>
    </source>
</evidence>
<organism evidence="19 20">
    <name type="scientific">Candidatus Anoxymicrobium japonicum</name>
    <dbReference type="NCBI Taxonomy" id="2013648"/>
    <lineage>
        <taxon>Bacteria</taxon>
        <taxon>Bacillati</taxon>
        <taxon>Actinomycetota</taxon>
        <taxon>Candidatus Geothermincolia</taxon>
        <taxon>Candidatus Geothermincolales</taxon>
        <taxon>Candidatus Anoxymicrobiaceae</taxon>
        <taxon>Candidatus Anoxymicrobium</taxon>
    </lineage>
</organism>
<dbReference type="Pfam" id="PF02887">
    <property type="entry name" value="PK_C"/>
    <property type="match status" value="1"/>
</dbReference>
<evidence type="ECO:0000259" key="17">
    <source>
        <dbReference type="Pfam" id="PF00224"/>
    </source>
</evidence>
<evidence type="ECO:0000256" key="3">
    <source>
        <dbReference type="ARBA" id="ARBA00008663"/>
    </source>
</evidence>
<dbReference type="Gene3D" id="3.40.1380.20">
    <property type="entry name" value="Pyruvate kinase, C-terminal domain"/>
    <property type="match status" value="1"/>
</dbReference>
<gene>
    <name evidence="19" type="primary">pyk</name>
    <name evidence="19" type="ORF">CVT63_05085</name>
</gene>
<dbReference type="PRINTS" id="PR01050">
    <property type="entry name" value="PYRUVTKNASE"/>
</dbReference>
<dbReference type="InterPro" id="IPR015813">
    <property type="entry name" value="Pyrv/PenolPyrv_kinase-like_dom"/>
</dbReference>
<keyword evidence="7 16" id="KW-0808">Transferase</keyword>
<keyword evidence="10 16" id="KW-0418">Kinase</keyword>
<evidence type="ECO:0000256" key="9">
    <source>
        <dbReference type="ARBA" id="ARBA00022741"/>
    </source>
</evidence>
<evidence type="ECO:0000313" key="20">
    <source>
        <dbReference type="Proteomes" id="UP000233654"/>
    </source>
</evidence>
<dbReference type="EMBL" id="PHEX01000038">
    <property type="protein sequence ID" value="PKQ28006.1"/>
    <property type="molecule type" value="Genomic_DNA"/>
</dbReference>
<dbReference type="UniPathway" id="UPA00109">
    <property type="reaction ID" value="UER00188"/>
</dbReference>
<dbReference type="SUPFAM" id="SSF50800">
    <property type="entry name" value="PK beta-barrel domain-like"/>
    <property type="match status" value="1"/>
</dbReference>
<evidence type="ECO:0000256" key="6">
    <source>
        <dbReference type="ARBA" id="ARBA00018587"/>
    </source>
</evidence>
<keyword evidence="8" id="KW-0479">Metal-binding</keyword>
<dbReference type="PANTHER" id="PTHR11817">
    <property type="entry name" value="PYRUVATE KINASE"/>
    <property type="match status" value="1"/>
</dbReference>
<dbReference type="SUPFAM" id="SSF52935">
    <property type="entry name" value="PK C-terminal domain-like"/>
    <property type="match status" value="1"/>
</dbReference>
<keyword evidence="13 16" id="KW-0324">Glycolysis</keyword>
<dbReference type="InterPro" id="IPR015806">
    <property type="entry name" value="Pyrv_Knase_insert_dom_sf"/>
</dbReference>
<sequence>MAGETCGIKSIRAKIICTIGPSSNSTEILRHMIGAGMDVARINTGHADIEEVRRYIHVLKKASESSNRRVGILLDLQGPRLRVGPIKGSHLELEAGQRFTITTSQRRGDETCVSIAYTGLTQNVKPGERIFIDDGLVQLVVRDISGNDVNCEVVEGGKLSRGKGMNFPDSNLSLASFTERDRRYLEAGLEAGVDWVAQSFVRSPGDIAQVVDAVHDLGYQVPVMAKIEKREGMANIDAILDAAQGIMIARGDLGVELPIEDVPLIQKELINKAVRAALPVVTATQMLESMVDEPRPTRAEASDVANAILDGTDAIMLSAETAIGQFPVQAVEMMARIASRTEQAVDYDRALEERARRAHRNTADAIGYAACKVAADLGAKAIVTITRGGYTARLVARYRPRAPIIAISPSEEVINSMSLVWGVQGVVAPMAIDVATMIKNASGACVLKGLLRAGDLIVVTGGFLDEESGKTNMIHTHTVAE</sequence>
<dbReference type="InterPro" id="IPR040442">
    <property type="entry name" value="Pyrv_kinase-like_dom_sf"/>
</dbReference>